<dbReference type="RefSeq" id="WP_138373856.1">
    <property type="nucleotide sequence ID" value="NZ_JACJKH010000030.1"/>
</dbReference>
<dbReference type="EMBL" id="JACJKH010000030">
    <property type="protein sequence ID" value="MBM6745347.1"/>
    <property type="molecule type" value="Genomic_DNA"/>
</dbReference>
<reference evidence="3 4" key="1">
    <citation type="journal article" date="2021" name="Sci. Rep.">
        <title>The distribution of antibiotic resistance genes in chicken gut microbiota commensals.</title>
        <authorList>
            <person name="Juricova H."/>
            <person name="Matiasovicova J."/>
            <person name="Kubasova T."/>
            <person name="Cejkova D."/>
            <person name="Rychlik I."/>
        </authorList>
    </citation>
    <scope>NUCLEOTIDE SEQUENCE [LARGE SCALE GENOMIC DNA]</scope>
    <source>
        <strain evidence="3 4">An770</strain>
    </source>
</reference>
<dbReference type="SUPFAM" id="SSF52540">
    <property type="entry name" value="P-loop containing nucleoside triphosphate hydrolases"/>
    <property type="match status" value="1"/>
</dbReference>
<organism evidence="3 4">
    <name type="scientific">Drancourtella massiliensis</name>
    <dbReference type="NCBI Taxonomy" id="1632013"/>
    <lineage>
        <taxon>Bacteria</taxon>
        <taxon>Bacillati</taxon>
        <taxon>Bacillota</taxon>
        <taxon>Clostridia</taxon>
        <taxon>Eubacteriales</taxon>
        <taxon>Oscillospiraceae</taxon>
        <taxon>Drancourtella</taxon>
    </lineage>
</organism>
<evidence type="ECO:0000259" key="2">
    <source>
        <dbReference type="Pfam" id="PF13538"/>
    </source>
</evidence>
<dbReference type="PANTHER" id="PTHR11070">
    <property type="entry name" value="UVRD / RECB / PCRA DNA HELICASE FAMILY MEMBER"/>
    <property type="match status" value="1"/>
</dbReference>
<keyword evidence="3" id="KW-0067">ATP-binding</keyword>
<dbReference type="Pfam" id="PF13538">
    <property type="entry name" value="UvrD_C_2"/>
    <property type="match status" value="1"/>
</dbReference>
<evidence type="ECO:0000313" key="4">
    <source>
        <dbReference type="Proteomes" id="UP000775686"/>
    </source>
</evidence>
<accession>A0ABS2EKK8</accession>
<name>A0ABS2EKK8_9FIRM</name>
<feature type="domain" description="Schlafen group 3-like DNA/RNA helicase" evidence="1">
    <location>
        <begin position="241"/>
        <end position="374"/>
    </location>
</feature>
<evidence type="ECO:0000313" key="3">
    <source>
        <dbReference type="EMBL" id="MBM6745347.1"/>
    </source>
</evidence>
<dbReference type="InterPro" id="IPR027785">
    <property type="entry name" value="UvrD-like_helicase_C"/>
</dbReference>
<protein>
    <submittedName>
        <fullName evidence="3">ATP-binding domain-containing protein</fullName>
    </submittedName>
</protein>
<comment type="caution">
    <text evidence="3">The sequence shown here is derived from an EMBL/GenBank/DDBJ whole genome shotgun (WGS) entry which is preliminary data.</text>
</comment>
<dbReference type="InterPro" id="IPR027417">
    <property type="entry name" value="P-loop_NTPase"/>
</dbReference>
<dbReference type="InterPro" id="IPR018647">
    <property type="entry name" value="SLFN_3-like_DNA/RNA_helicase"/>
</dbReference>
<dbReference type="PANTHER" id="PTHR11070:SF2">
    <property type="entry name" value="ATP-DEPENDENT DNA HELICASE SRS2"/>
    <property type="match status" value="1"/>
</dbReference>
<keyword evidence="4" id="KW-1185">Reference proteome</keyword>
<sequence>MAQIYPIKEDLSDVPYSEIRVYELLEQLNNNFTIFHSVQWVKRGNKWKSTWKENDFLILNKTLGALVLEVKGGDIRVHGGVFHQINTSTNEVSILNPDKKNDPLSQAIDGIYHYRKMLDTIAPNLSDRFPIEAAVWFSTCEIKSKLPNFPLKYREISGAVLGDEDFEKKGQAIYDIFEFYASRGKVNISDEEYNMILESIASDFELISAPGARKGELDHAFLKLTNEQTGLLDYISEQKSATIQGVAGTGKTLIAKEAARRFGADGRKVLFLCFNRLLFTYLQHMYPYDNVSYCNIHTFIAKYRPGADTSSKEKRTAELLKIDWDFLEFDDVIIDEGQDFMEEEVVYFKEYIDLVDGHFFVFYDKNQLLTTQKVPAWIENAECKLLLTKNCRNTYEIALTSYNVIDISLNKKIMMINGDQTSISFVKGEPITRLAKLIRMLTGEHYGYEYSDIVILSLKSEEDSILGKINKIAGIPITREKTNSSILFTTASKFKGLESRVVIIVDIDEKSFTDEERKRMFYVACSRATQYLNLFINGDEQKIKDIADAISRKSHFAAKGRIAMKTQAKILDLDEII</sequence>
<keyword evidence="3" id="KW-0547">Nucleotide-binding</keyword>
<feature type="domain" description="UvrD-like helicase C-terminal" evidence="2">
    <location>
        <begin position="488"/>
        <end position="534"/>
    </location>
</feature>
<dbReference type="Proteomes" id="UP000775686">
    <property type="component" value="Unassembled WGS sequence"/>
</dbReference>
<dbReference type="Pfam" id="PF09848">
    <property type="entry name" value="SLFN-g3_helicase"/>
    <property type="match status" value="1"/>
</dbReference>
<proteinExistence type="predicted"/>
<evidence type="ECO:0000259" key="1">
    <source>
        <dbReference type="Pfam" id="PF09848"/>
    </source>
</evidence>
<dbReference type="InterPro" id="IPR000212">
    <property type="entry name" value="DNA_helicase_UvrD/REP"/>
</dbReference>
<dbReference type="GO" id="GO:0005524">
    <property type="term" value="F:ATP binding"/>
    <property type="evidence" value="ECO:0007669"/>
    <property type="project" value="UniProtKB-KW"/>
</dbReference>
<gene>
    <name evidence="3" type="ORF">H6A32_13740</name>
</gene>
<dbReference type="Gene3D" id="3.40.50.300">
    <property type="entry name" value="P-loop containing nucleotide triphosphate hydrolases"/>
    <property type="match status" value="2"/>
</dbReference>